<reference evidence="5" key="1">
    <citation type="submission" date="2018-11" db="EMBL/GenBank/DDBJ databases">
        <authorList>
            <consortium name="Genoscope - CEA"/>
            <person name="William W."/>
        </authorList>
    </citation>
    <scope>NUCLEOTIDE SEQUENCE</scope>
</reference>
<feature type="domain" description="EF-hand" evidence="4">
    <location>
        <begin position="454"/>
        <end position="489"/>
    </location>
</feature>
<proteinExistence type="predicted"/>
<dbReference type="GO" id="GO:0009507">
    <property type="term" value="C:chloroplast"/>
    <property type="evidence" value="ECO:0007669"/>
    <property type="project" value="TreeGrafter"/>
</dbReference>
<dbReference type="CDD" id="cd00051">
    <property type="entry name" value="EFh"/>
    <property type="match status" value="2"/>
</dbReference>
<dbReference type="InterPro" id="IPR002048">
    <property type="entry name" value="EF_hand_dom"/>
</dbReference>
<dbReference type="FunFam" id="1.10.238.10:FF:000268">
    <property type="entry name" value="Centrin 2"/>
    <property type="match status" value="1"/>
</dbReference>
<dbReference type="Pfam" id="PF13499">
    <property type="entry name" value="EF-hand_7"/>
    <property type="match status" value="2"/>
</dbReference>
<dbReference type="EMBL" id="LR031878">
    <property type="protein sequence ID" value="VDD47806.1"/>
    <property type="molecule type" value="Genomic_DNA"/>
</dbReference>
<dbReference type="AlphaFoldDB" id="A0A3P6FFE4"/>
<dbReference type="PROSITE" id="PS00018">
    <property type="entry name" value="EF_HAND_1"/>
    <property type="match status" value="4"/>
</dbReference>
<dbReference type="SMART" id="SM00054">
    <property type="entry name" value="EFh"/>
    <property type="match status" value="4"/>
</dbReference>
<dbReference type="PROSITE" id="PS50222">
    <property type="entry name" value="EF_HAND_2"/>
    <property type="match status" value="4"/>
</dbReference>
<dbReference type="InterPro" id="IPR018247">
    <property type="entry name" value="EF_Hand_1_Ca_BS"/>
</dbReference>
<accession>A0A3P6FFE4</accession>
<keyword evidence="1" id="KW-0479">Metal-binding</keyword>
<dbReference type="InterPro" id="IPR011992">
    <property type="entry name" value="EF-hand-dom_pair"/>
</dbReference>
<evidence type="ECO:0000259" key="4">
    <source>
        <dbReference type="PROSITE" id="PS50222"/>
    </source>
</evidence>
<protein>
    <recommendedName>
        <fullName evidence="4">EF-hand domain-containing protein</fullName>
    </recommendedName>
</protein>
<feature type="domain" description="EF-hand" evidence="4">
    <location>
        <begin position="417"/>
        <end position="452"/>
    </location>
</feature>
<dbReference type="PANTHER" id="PTHR34685">
    <property type="entry name" value="RED CHLOROPHYLL CATABOLITE REDUCTASE, CHLOROPLASTIC"/>
    <property type="match status" value="1"/>
</dbReference>
<evidence type="ECO:0000256" key="1">
    <source>
        <dbReference type="ARBA" id="ARBA00022723"/>
    </source>
</evidence>
<sequence>MAMIFCNTPLYSSSPFLSPLPSIRSKPSRFSKRVLTVQAQFQSMDQNDLLLRQKFMEFPYVSPSRRELMADLMSTLEDRLHSQLLPCSLPTDVRNFKNPNGSAEASLHIRSGEKSSPVKEQNLNVLCMLVLKFQLHDSDRTRVQFCNELKHIDFVIGSWIHVKIPTGVSLNITSISAFLNSSTEAPNFVVELIQSSPTSLVLILDLPHRKDLVRHPDYLQTYYQDTALDSHRQSLLKLPEIKPYVSPSLFVRSAFSPTASMLKIDADEGERLEEILREHVSPTAKQVLEVWLERCAKEEEGEERVVGEEEKLELERRDKSFRKKSIEEDLDLQFPRMFGDEVSSRVIHAIKEAFGASFASGAAQFRRGLKTKGKTYGLTNQKRREIREIFDLFDIDGSGTIDARELNVAMRSLGFEMTNEQINELMAEVDKNNSGTIDFEEFVHMMTTKFGERDSKDELSKAFKIIDHDNNGKISPHDIKQIAKELGENFTDNEIEEMIEEADRDKDGEVSLEEFMKMMRRTSYGY</sequence>
<evidence type="ECO:0000313" key="5">
    <source>
        <dbReference type="EMBL" id="VDD47806.1"/>
    </source>
</evidence>
<keyword evidence="3" id="KW-0106">Calcium</keyword>
<gene>
    <name evidence="5" type="ORF">BOLC1T00195H</name>
</gene>
<keyword evidence="2" id="KW-0677">Repeat</keyword>
<dbReference type="Gene3D" id="1.10.238.10">
    <property type="entry name" value="EF-hand"/>
    <property type="match status" value="2"/>
</dbReference>
<dbReference type="PANTHER" id="PTHR34685:SF2">
    <property type="entry name" value="RED CHLOROPHYLL CATABOLITE REDUCTASE, CHLOROPLASTIC"/>
    <property type="match status" value="1"/>
</dbReference>
<evidence type="ECO:0000256" key="3">
    <source>
        <dbReference type="ARBA" id="ARBA00022837"/>
    </source>
</evidence>
<feature type="domain" description="EF-hand" evidence="4">
    <location>
        <begin position="490"/>
        <end position="525"/>
    </location>
</feature>
<name>A0A3P6FFE4_BRAOL</name>
<feature type="domain" description="EF-hand" evidence="4">
    <location>
        <begin position="381"/>
        <end position="416"/>
    </location>
</feature>
<organism evidence="5">
    <name type="scientific">Brassica oleracea</name>
    <name type="common">Wild cabbage</name>
    <dbReference type="NCBI Taxonomy" id="3712"/>
    <lineage>
        <taxon>Eukaryota</taxon>
        <taxon>Viridiplantae</taxon>
        <taxon>Streptophyta</taxon>
        <taxon>Embryophyta</taxon>
        <taxon>Tracheophyta</taxon>
        <taxon>Spermatophyta</taxon>
        <taxon>Magnoliopsida</taxon>
        <taxon>eudicotyledons</taxon>
        <taxon>Gunneridae</taxon>
        <taxon>Pentapetalae</taxon>
        <taxon>rosids</taxon>
        <taxon>malvids</taxon>
        <taxon>Brassicales</taxon>
        <taxon>Brassicaceae</taxon>
        <taxon>Brassiceae</taxon>
        <taxon>Brassica</taxon>
    </lineage>
</organism>
<dbReference type="FunFam" id="1.10.238.10:FF:000256">
    <property type="entry name" value="probable calcium-binding protein CML20"/>
    <property type="match status" value="1"/>
</dbReference>
<dbReference type="GO" id="GO:0051743">
    <property type="term" value="F:red chlorophyll catabolite reductase activity"/>
    <property type="evidence" value="ECO:0007669"/>
    <property type="project" value="InterPro"/>
</dbReference>
<dbReference type="Pfam" id="PF06405">
    <property type="entry name" value="RCC_reductase"/>
    <property type="match status" value="2"/>
</dbReference>
<dbReference type="InterPro" id="IPR009439">
    <property type="entry name" value="RCC_reductase"/>
</dbReference>
<dbReference type="SUPFAM" id="SSF47473">
    <property type="entry name" value="EF-hand"/>
    <property type="match status" value="1"/>
</dbReference>
<evidence type="ECO:0000256" key="2">
    <source>
        <dbReference type="ARBA" id="ARBA00022737"/>
    </source>
</evidence>
<dbReference type="GO" id="GO:0015996">
    <property type="term" value="P:chlorophyll catabolic process"/>
    <property type="evidence" value="ECO:0007669"/>
    <property type="project" value="TreeGrafter"/>
</dbReference>
<dbReference type="GO" id="GO:0005509">
    <property type="term" value="F:calcium ion binding"/>
    <property type="evidence" value="ECO:0007669"/>
    <property type="project" value="InterPro"/>
</dbReference>
<dbReference type="Gene3D" id="3.40.1500.20">
    <property type="match status" value="2"/>
</dbReference>